<evidence type="ECO:0000313" key="2">
    <source>
        <dbReference type="Proteomes" id="UP000324832"/>
    </source>
</evidence>
<dbReference type="AlphaFoldDB" id="A0A5E4R4C7"/>
<gene>
    <name evidence="1" type="ORF">LSINAPIS_LOCUS14119</name>
</gene>
<organism evidence="1 2">
    <name type="scientific">Leptidea sinapis</name>
    <dbReference type="NCBI Taxonomy" id="189913"/>
    <lineage>
        <taxon>Eukaryota</taxon>
        <taxon>Metazoa</taxon>
        <taxon>Ecdysozoa</taxon>
        <taxon>Arthropoda</taxon>
        <taxon>Hexapoda</taxon>
        <taxon>Insecta</taxon>
        <taxon>Pterygota</taxon>
        <taxon>Neoptera</taxon>
        <taxon>Endopterygota</taxon>
        <taxon>Lepidoptera</taxon>
        <taxon>Glossata</taxon>
        <taxon>Ditrysia</taxon>
        <taxon>Papilionoidea</taxon>
        <taxon>Pieridae</taxon>
        <taxon>Dismorphiinae</taxon>
        <taxon>Leptidea</taxon>
    </lineage>
</organism>
<accession>A0A5E4R4C7</accession>
<dbReference type="Proteomes" id="UP000324832">
    <property type="component" value="Unassembled WGS sequence"/>
</dbReference>
<proteinExistence type="predicted"/>
<protein>
    <submittedName>
        <fullName evidence="1">Uncharacterized protein</fullName>
    </submittedName>
</protein>
<name>A0A5E4R4C7_9NEOP</name>
<reference evidence="1 2" key="1">
    <citation type="submission" date="2017-07" db="EMBL/GenBank/DDBJ databases">
        <authorList>
            <person name="Talla V."/>
            <person name="Backstrom N."/>
        </authorList>
    </citation>
    <scope>NUCLEOTIDE SEQUENCE [LARGE SCALE GENOMIC DNA]</scope>
</reference>
<keyword evidence="2" id="KW-1185">Reference proteome</keyword>
<sequence length="24" mass="2686">MWVRRAACTDRLPTAVLWLPTTAG</sequence>
<evidence type="ECO:0000313" key="1">
    <source>
        <dbReference type="EMBL" id="VVD04352.1"/>
    </source>
</evidence>
<dbReference type="EMBL" id="FZQP02006859">
    <property type="protein sequence ID" value="VVD04352.1"/>
    <property type="molecule type" value="Genomic_DNA"/>
</dbReference>